<reference evidence="2" key="1">
    <citation type="journal article" date="2024" name="Antonie Van Leeuwenhoek">
        <title>Bradyrhizobium ontarionense sp. nov., a novel bacterial symbiont isolated from Aeschynomene indica (Indian jointvetch), harbours photosynthesis, nitrogen fixation and nitrous oxide (N2O) reductase genes.</title>
        <authorList>
            <person name="Bromfield E.S.P."/>
            <person name="Cloutier S."/>
        </authorList>
    </citation>
    <scope>NUCLEOTIDE SEQUENCE</scope>
    <source>
        <strain evidence="2">A19</strain>
    </source>
</reference>
<accession>A0ABY3RNQ1</accession>
<dbReference type="PANTHER" id="PTHR43539">
    <property type="entry name" value="FLAVIN-BINDING MONOOXYGENASE-LIKE PROTEIN (AFU_ORTHOLOGUE AFUA_4G09220)"/>
    <property type="match status" value="1"/>
</dbReference>
<keyword evidence="3" id="KW-1185">Reference proteome</keyword>
<dbReference type="RefSeq" id="WP_231327687.1">
    <property type="nucleotide sequence ID" value="NZ_CP088156.1"/>
</dbReference>
<dbReference type="PRINTS" id="PR00368">
    <property type="entry name" value="FADPNR"/>
</dbReference>
<dbReference type="Proteomes" id="UP001431010">
    <property type="component" value="Chromosome"/>
</dbReference>
<dbReference type="InterPro" id="IPR036188">
    <property type="entry name" value="FAD/NAD-bd_sf"/>
</dbReference>
<dbReference type="PRINTS" id="PR00411">
    <property type="entry name" value="PNDRDTASEI"/>
</dbReference>
<dbReference type="Pfam" id="PF13738">
    <property type="entry name" value="Pyr_redox_3"/>
    <property type="match status" value="1"/>
</dbReference>
<gene>
    <name evidence="2" type="ORF">LQG66_04470</name>
</gene>
<protein>
    <submittedName>
        <fullName evidence="2">NAD(P)/FAD-dependent oxidoreductase</fullName>
    </submittedName>
</protein>
<evidence type="ECO:0000313" key="2">
    <source>
        <dbReference type="EMBL" id="UFZ08238.1"/>
    </source>
</evidence>
<dbReference type="InterPro" id="IPR050982">
    <property type="entry name" value="Auxin_biosynth/cation_transpt"/>
</dbReference>
<proteinExistence type="predicted"/>
<dbReference type="EMBL" id="CP088156">
    <property type="protein sequence ID" value="UFZ08238.1"/>
    <property type="molecule type" value="Genomic_DNA"/>
</dbReference>
<name>A0ABY3RNQ1_9BRAD</name>
<dbReference type="Gene3D" id="3.50.50.60">
    <property type="entry name" value="FAD/NAD(P)-binding domain"/>
    <property type="match status" value="1"/>
</dbReference>
<organism evidence="2 3">
    <name type="scientific">Bradyrhizobium ontarionense</name>
    <dbReference type="NCBI Taxonomy" id="2898149"/>
    <lineage>
        <taxon>Bacteria</taxon>
        <taxon>Pseudomonadati</taxon>
        <taxon>Pseudomonadota</taxon>
        <taxon>Alphaproteobacteria</taxon>
        <taxon>Hyphomicrobiales</taxon>
        <taxon>Nitrobacteraceae</taxon>
        <taxon>Bradyrhizobium</taxon>
    </lineage>
</organism>
<keyword evidence="1" id="KW-0560">Oxidoreductase</keyword>
<evidence type="ECO:0000256" key="1">
    <source>
        <dbReference type="ARBA" id="ARBA00023002"/>
    </source>
</evidence>
<evidence type="ECO:0000313" key="3">
    <source>
        <dbReference type="Proteomes" id="UP001431010"/>
    </source>
</evidence>
<dbReference type="SUPFAM" id="SSF51905">
    <property type="entry name" value="FAD/NAD(P)-binding domain"/>
    <property type="match status" value="1"/>
</dbReference>
<sequence>MSDPCPNATGLAALEARLRQDLAWLEWPAKSWVPRRTVDGVAVHDVVIVGGGMAGLAASAMLKRLGVDNHIVLDRATAGSEGPWVSYARMLTLRSPKELTGPAIGLPALTFRAFYEAQHGREAWQRLDRAPRTLWMDYLVWYRKMLELPVQNEVTVVRIDARAEQLLALDLRSPEGPRRILARHVVLATGRDGLGGPFVPEIADSIDRRYWAHTADTIDFDRLKGKRVAVVGAGASAMDNAAVALETGAARLDLFIRRADIPRINKFTGIGSQGVVHGFAGLTDEWKWRFLDHTIKAQTPPPRPSVLRVSAFPQAQFHLASPILALEEHDDHVVVTTPKGRYPTDFIIFGTGFKVDLALRPELAAFAPHIRFWRDRFPAPAGMANEELSDSPDLGDGFEFLEKVPGTCPALSRLHGFNYPATLSHGKLSGDIPAISEGADRLARGIVRALFVEDRERHFENLKAFATPEIIGDEWTDADAPVPRQPAPITST</sequence>
<dbReference type="PANTHER" id="PTHR43539:SF91">
    <property type="entry name" value="FAD-DEPENDENT URATE HYDROXYLASE"/>
    <property type="match status" value="1"/>
</dbReference>